<evidence type="ECO:0000259" key="4">
    <source>
        <dbReference type="PROSITE" id="PS50887"/>
    </source>
</evidence>
<feature type="transmembrane region" description="Helical" evidence="3">
    <location>
        <begin position="64"/>
        <end position="83"/>
    </location>
</feature>
<feature type="transmembrane region" description="Helical" evidence="3">
    <location>
        <begin position="95"/>
        <end position="111"/>
    </location>
</feature>
<feature type="transmembrane region" description="Helical" evidence="3">
    <location>
        <begin position="187"/>
        <end position="209"/>
    </location>
</feature>
<dbReference type="NCBIfam" id="TIGR00254">
    <property type="entry name" value="GGDEF"/>
    <property type="match status" value="1"/>
</dbReference>
<dbReference type="PANTHER" id="PTHR45138:SF9">
    <property type="entry name" value="DIGUANYLATE CYCLASE DGCM-RELATED"/>
    <property type="match status" value="1"/>
</dbReference>
<accession>A0A3G2HYM1</accession>
<keyword evidence="3" id="KW-0472">Membrane</keyword>
<dbReference type="RefSeq" id="WP_121739501.1">
    <property type="nucleotide sequence ID" value="NZ_CP032153.1"/>
</dbReference>
<feature type="transmembrane region" description="Helical" evidence="3">
    <location>
        <begin position="35"/>
        <end position="52"/>
    </location>
</feature>
<evidence type="ECO:0000256" key="1">
    <source>
        <dbReference type="ARBA" id="ARBA00012528"/>
    </source>
</evidence>
<evidence type="ECO:0000313" key="5">
    <source>
        <dbReference type="EMBL" id="AYN21848.1"/>
    </source>
</evidence>
<gene>
    <name evidence="5" type="ORF">D3M96_15735</name>
</gene>
<dbReference type="KEGG" id="aaqu:D3M96_15735"/>
<feature type="domain" description="GGDEF" evidence="4">
    <location>
        <begin position="252"/>
        <end position="382"/>
    </location>
</feature>
<feature type="transmembrane region" description="Helical" evidence="3">
    <location>
        <begin position="6"/>
        <end position="28"/>
    </location>
</feature>
<dbReference type="GO" id="GO:0052621">
    <property type="term" value="F:diguanylate cyclase activity"/>
    <property type="evidence" value="ECO:0007669"/>
    <property type="project" value="UniProtKB-EC"/>
</dbReference>
<dbReference type="GO" id="GO:1902201">
    <property type="term" value="P:negative regulation of bacterial-type flagellum-dependent cell motility"/>
    <property type="evidence" value="ECO:0007669"/>
    <property type="project" value="TreeGrafter"/>
</dbReference>
<dbReference type="GO" id="GO:0005886">
    <property type="term" value="C:plasma membrane"/>
    <property type="evidence" value="ECO:0007669"/>
    <property type="project" value="TreeGrafter"/>
</dbReference>
<dbReference type="GO" id="GO:0043709">
    <property type="term" value="P:cell adhesion involved in single-species biofilm formation"/>
    <property type="evidence" value="ECO:0007669"/>
    <property type="project" value="TreeGrafter"/>
</dbReference>
<dbReference type="SMART" id="SM00267">
    <property type="entry name" value="GGDEF"/>
    <property type="match status" value="1"/>
</dbReference>
<comment type="catalytic activity">
    <reaction evidence="2">
        <text>2 GTP = 3',3'-c-di-GMP + 2 diphosphate</text>
        <dbReference type="Rhea" id="RHEA:24898"/>
        <dbReference type="ChEBI" id="CHEBI:33019"/>
        <dbReference type="ChEBI" id="CHEBI:37565"/>
        <dbReference type="ChEBI" id="CHEBI:58805"/>
        <dbReference type="EC" id="2.7.7.65"/>
    </reaction>
</comment>
<dbReference type="Proteomes" id="UP000268070">
    <property type="component" value="Chromosome"/>
</dbReference>
<dbReference type="AlphaFoldDB" id="A0A3G2HYM1"/>
<proteinExistence type="predicted"/>
<dbReference type="Gene3D" id="3.30.70.270">
    <property type="match status" value="1"/>
</dbReference>
<keyword evidence="3" id="KW-1133">Transmembrane helix</keyword>
<protein>
    <recommendedName>
        <fullName evidence="1">diguanylate cyclase</fullName>
        <ecNumber evidence="1">2.7.7.65</ecNumber>
    </recommendedName>
</protein>
<dbReference type="InterPro" id="IPR043128">
    <property type="entry name" value="Rev_trsase/Diguanyl_cyclase"/>
</dbReference>
<dbReference type="PROSITE" id="PS50887">
    <property type="entry name" value="GGDEF"/>
    <property type="match status" value="1"/>
</dbReference>
<dbReference type="InterPro" id="IPR000160">
    <property type="entry name" value="GGDEF_dom"/>
</dbReference>
<organism evidence="5 6">
    <name type="scientific">Alcaligenes aquatilis</name>
    <dbReference type="NCBI Taxonomy" id="323284"/>
    <lineage>
        <taxon>Bacteria</taxon>
        <taxon>Pseudomonadati</taxon>
        <taxon>Pseudomonadota</taxon>
        <taxon>Betaproteobacteria</taxon>
        <taxon>Burkholderiales</taxon>
        <taxon>Alcaligenaceae</taxon>
        <taxon>Alcaligenes</taxon>
    </lineage>
</organism>
<dbReference type="CDD" id="cd01949">
    <property type="entry name" value="GGDEF"/>
    <property type="match status" value="1"/>
</dbReference>
<dbReference type="InterPro" id="IPR029787">
    <property type="entry name" value="Nucleotide_cyclase"/>
</dbReference>
<dbReference type="EC" id="2.7.7.65" evidence="1"/>
<evidence type="ECO:0000256" key="2">
    <source>
        <dbReference type="ARBA" id="ARBA00034247"/>
    </source>
</evidence>
<dbReference type="PANTHER" id="PTHR45138">
    <property type="entry name" value="REGULATORY COMPONENTS OF SENSORY TRANSDUCTION SYSTEM"/>
    <property type="match status" value="1"/>
</dbReference>
<dbReference type="EMBL" id="CP032153">
    <property type="protein sequence ID" value="AYN21848.1"/>
    <property type="molecule type" value="Genomic_DNA"/>
</dbReference>
<name>A0A3G2HYM1_9BURK</name>
<evidence type="ECO:0000256" key="3">
    <source>
        <dbReference type="SAM" id="Phobius"/>
    </source>
</evidence>
<feature type="transmembrane region" description="Helical" evidence="3">
    <location>
        <begin position="148"/>
        <end position="167"/>
    </location>
</feature>
<keyword evidence="3" id="KW-0812">Transmembrane</keyword>
<evidence type="ECO:0000313" key="6">
    <source>
        <dbReference type="Proteomes" id="UP000268070"/>
    </source>
</evidence>
<dbReference type="FunFam" id="3.30.70.270:FF:000001">
    <property type="entry name" value="Diguanylate cyclase domain protein"/>
    <property type="match status" value="1"/>
</dbReference>
<sequence length="382" mass="42665">MSSPNQYFVLIVPACAALLGVAMIYCWSRLRDHRYLLWIASGYISTAIPLGIHSLMSNEHLARWTVPLSTMYLFGVWALAHGVAVRFGGRSPPRLAGTIMFITLGGLFYFSQIDDDLWLRLQILGWSLALLIALPAKSILLSSRTRPIPLAALLRASYLTTLLYAFFRALALTTLIPREIQPDLTQSGFWLLMLAANMFISIWIALAILTSTAMSIVQTLDHERSQDPLTRLLNRRAFFEQVKKRLERYGHTGWAVIICDLDHFKIVNDTWGHAAGDRALKEFGALLARTVRQDDLAARFGGEEFVLLIRSASLHTAVLVAERLRSSAMNLHIPATAHTLTASFGVVQLNSNGDINQAIEQADRLLYEAKHAGRNKVIWKAS</sequence>
<dbReference type="OrthoDB" id="9813903at2"/>
<dbReference type="InterPro" id="IPR050469">
    <property type="entry name" value="Diguanylate_Cyclase"/>
</dbReference>
<feature type="transmembrane region" description="Helical" evidence="3">
    <location>
        <begin position="117"/>
        <end position="136"/>
    </location>
</feature>
<dbReference type="Pfam" id="PF00990">
    <property type="entry name" value="GGDEF"/>
    <property type="match status" value="1"/>
</dbReference>
<dbReference type="SUPFAM" id="SSF55073">
    <property type="entry name" value="Nucleotide cyclase"/>
    <property type="match status" value="1"/>
</dbReference>
<reference evidence="5 6" key="1">
    <citation type="submission" date="2018-09" db="EMBL/GenBank/DDBJ databases">
        <title>Complete genome sequence of the hydrocarbonoclastic bacterium Alcaligenes aquatilis QD168, isolated from a crude-oil polluted marine sediment of Central Chile.</title>
        <authorList>
            <person name="Duran R.E."/>
            <person name="Barra B."/>
            <person name="Salva-Serra F."/>
            <person name="Mendez V."/>
            <person name="Moore E.R.B."/>
            <person name="Seeger M."/>
        </authorList>
    </citation>
    <scope>NUCLEOTIDE SEQUENCE [LARGE SCALE GENOMIC DNA]</scope>
    <source>
        <strain evidence="5 6">QD168</strain>
    </source>
</reference>